<dbReference type="AlphaFoldDB" id="A0AAD4MYK5"/>
<gene>
    <name evidence="2" type="ORF">DdX_13593</name>
</gene>
<dbReference type="InterPro" id="IPR029058">
    <property type="entry name" value="AB_hydrolase_fold"/>
</dbReference>
<reference evidence="2" key="1">
    <citation type="submission" date="2022-01" db="EMBL/GenBank/DDBJ databases">
        <title>Genome Sequence Resource for Two Populations of Ditylenchus destructor, the Migratory Endoparasitic Phytonematode.</title>
        <authorList>
            <person name="Zhang H."/>
            <person name="Lin R."/>
            <person name="Xie B."/>
        </authorList>
    </citation>
    <scope>NUCLEOTIDE SEQUENCE</scope>
    <source>
        <strain evidence="2">BazhouSP</strain>
    </source>
</reference>
<protein>
    <submittedName>
        <fullName evidence="2">Serine carboxypeptidase domain-containing protein</fullName>
    </submittedName>
</protein>
<dbReference type="PANTHER" id="PTHR11802:SF418">
    <property type="entry name" value="SERINE CARBOXYPEPTIDASE CTSA-1.1"/>
    <property type="match status" value="1"/>
</dbReference>
<dbReference type="EMBL" id="JAKKPZ010000056">
    <property type="protein sequence ID" value="KAI1705455.1"/>
    <property type="molecule type" value="Genomic_DNA"/>
</dbReference>
<dbReference type="GO" id="GO:0004185">
    <property type="term" value="F:serine-type carboxypeptidase activity"/>
    <property type="evidence" value="ECO:0007669"/>
    <property type="project" value="InterPro"/>
</dbReference>
<proteinExistence type="inferred from homology"/>
<comment type="caution">
    <text evidence="2">The sequence shown here is derived from an EMBL/GenBank/DDBJ whole genome shotgun (WGS) entry which is preliminary data.</text>
</comment>
<comment type="similarity">
    <text evidence="1">Belongs to the peptidase S10 family.</text>
</comment>
<organism evidence="2 3">
    <name type="scientific">Ditylenchus destructor</name>
    <dbReference type="NCBI Taxonomy" id="166010"/>
    <lineage>
        <taxon>Eukaryota</taxon>
        <taxon>Metazoa</taxon>
        <taxon>Ecdysozoa</taxon>
        <taxon>Nematoda</taxon>
        <taxon>Chromadorea</taxon>
        <taxon>Rhabditida</taxon>
        <taxon>Tylenchina</taxon>
        <taxon>Tylenchomorpha</taxon>
        <taxon>Sphaerularioidea</taxon>
        <taxon>Anguinidae</taxon>
        <taxon>Anguininae</taxon>
        <taxon>Ditylenchus</taxon>
    </lineage>
</organism>
<keyword evidence="2" id="KW-0121">Carboxypeptidase</keyword>
<sequence length="272" mass="31452">MLSKRILDGQEDFPVKLEGLAIGNGYVNEKLDNNTLIEFFHGHGLIDETVWNQLKTNCCDGCVEGCDIYSSCRELAVDILRSIVNAKGYYRLDIIRPCAYAPAEPEYNDDSLFVNTYAKNMNHKRSNTTCYDMRGMTAYMNRMDVREVFHIRETFDRWRVCRHTINYTYIYKDMTPFVNEAIKHGVRVFLFYGDTDAACNFIQGQRFVESLGIPVKQRKQAWHYKDQIAGYKTSYEKGLTFATVSGVGHMAVEWKPAELAYAMKQFINNEPI</sequence>
<evidence type="ECO:0000313" key="2">
    <source>
        <dbReference type="EMBL" id="KAI1705455.1"/>
    </source>
</evidence>
<keyword evidence="2" id="KW-0645">Protease</keyword>
<name>A0AAD4MYK5_9BILA</name>
<dbReference type="InterPro" id="IPR001563">
    <property type="entry name" value="Peptidase_S10"/>
</dbReference>
<dbReference type="PANTHER" id="PTHR11802">
    <property type="entry name" value="SERINE PROTEASE FAMILY S10 SERINE CARBOXYPEPTIDASE"/>
    <property type="match status" value="1"/>
</dbReference>
<keyword evidence="2" id="KW-0378">Hydrolase</keyword>
<dbReference type="Pfam" id="PF00450">
    <property type="entry name" value="Peptidase_S10"/>
    <property type="match status" value="1"/>
</dbReference>
<keyword evidence="3" id="KW-1185">Reference proteome</keyword>
<evidence type="ECO:0000313" key="3">
    <source>
        <dbReference type="Proteomes" id="UP001201812"/>
    </source>
</evidence>
<dbReference type="Gene3D" id="3.40.50.1820">
    <property type="entry name" value="alpha/beta hydrolase"/>
    <property type="match status" value="1"/>
</dbReference>
<dbReference type="Proteomes" id="UP001201812">
    <property type="component" value="Unassembled WGS sequence"/>
</dbReference>
<evidence type="ECO:0000256" key="1">
    <source>
        <dbReference type="ARBA" id="ARBA00009431"/>
    </source>
</evidence>
<dbReference type="GO" id="GO:0006508">
    <property type="term" value="P:proteolysis"/>
    <property type="evidence" value="ECO:0007669"/>
    <property type="project" value="InterPro"/>
</dbReference>
<accession>A0AAD4MYK5</accession>
<dbReference type="SUPFAM" id="SSF53474">
    <property type="entry name" value="alpha/beta-Hydrolases"/>
    <property type="match status" value="1"/>
</dbReference>